<proteinExistence type="predicted"/>
<dbReference type="OrthoDB" id="3388325at2"/>
<keyword evidence="1" id="KW-0472">Membrane</keyword>
<name>A0A4R6JEI9_9ACTN</name>
<dbReference type="Proteomes" id="UP000294901">
    <property type="component" value="Unassembled WGS sequence"/>
</dbReference>
<protein>
    <submittedName>
        <fullName evidence="2">Uncharacterized protein DUF998</fullName>
    </submittedName>
</protein>
<feature type="transmembrane region" description="Helical" evidence="1">
    <location>
        <begin position="125"/>
        <end position="143"/>
    </location>
</feature>
<feature type="transmembrane region" description="Helical" evidence="1">
    <location>
        <begin position="155"/>
        <end position="172"/>
    </location>
</feature>
<feature type="transmembrane region" description="Helical" evidence="1">
    <location>
        <begin position="51"/>
        <end position="72"/>
    </location>
</feature>
<feature type="transmembrane region" description="Helical" evidence="1">
    <location>
        <begin position="84"/>
        <end position="105"/>
    </location>
</feature>
<organism evidence="2 3">
    <name type="scientific">Paractinoplanes brasiliensis</name>
    <dbReference type="NCBI Taxonomy" id="52695"/>
    <lineage>
        <taxon>Bacteria</taxon>
        <taxon>Bacillati</taxon>
        <taxon>Actinomycetota</taxon>
        <taxon>Actinomycetes</taxon>
        <taxon>Micromonosporales</taxon>
        <taxon>Micromonosporaceae</taxon>
        <taxon>Paractinoplanes</taxon>
    </lineage>
</organism>
<keyword evidence="1" id="KW-0812">Transmembrane</keyword>
<comment type="caution">
    <text evidence="2">The sequence shown here is derived from an EMBL/GenBank/DDBJ whole genome shotgun (WGS) entry which is preliminary data.</text>
</comment>
<keyword evidence="3" id="KW-1185">Reference proteome</keyword>
<gene>
    <name evidence="2" type="ORF">C8E87_8455</name>
</gene>
<evidence type="ECO:0000256" key="1">
    <source>
        <dbReference type="SAM" id="Phobius"/>
    </source>
</evidence>
<reference evidence="2 3" key="1">
    <citation type="submission" date="2019-03" db="EMBL/GenBank/DDBJ databases">
        <title>Sequencing the genomes of 1000 actinobacteria strains.</title>
        <authorList>
            <person name="Klenk H.-P."/>
        </authorList>
    </citation>
    <scope>NUCLEOTIDE SEQUENCE [LARGE SCALE GENOMIC DNA]</scope>
    <source>
        <strain evidence="2 3">DSM 43805</strain>
    </source>
</reference>
<accession>A0A4R6JEI9</accession>
<keyword evidence="1" id="KW-1133">Transmembrane helix</keyword>
<dbReference type="RefSeq" id="WP_133878873.1">
    <property type="nucleotide sequence ID" value="NZ_BOMD01000048.1"/>
</dbReference>
<dbReference type="AlphaFoldDB" id="A0A4R6JEI9"/>
<feature type="transmembrane region" description="Helical" evidence="1">
    <location>
        <begin position="192"/>
        <end position="209"/>
    </location>
</feature>
<dbReference type="InterPro" id="IPR009339">
    <property type="entry name" value="DUF998"/>
</dbReference>
<evidence type="ECO:0000313" key="3">
    <source>
        <dbReference type="Proteomes" id="UP000294901"/>
    </source>
</evidence>
<evidence type="ECO:0000313" key="2">
    <source>
        <dbReference type="EMBL" id="TDO32975.1"/>
    </source>
</evidence>
<sequence>MTATTVRAVGGQWYRRTQLSLALATVAGAALLVVGDVDPVNQMLSESISTVPGAVLLVLASCGLAAAGVWLLAGVRRAFPPDGLTGLLTVLIGAWPVSLIALAVFPTNLSGTEPGVAAVVHRGAAGVMAVLPPLFALLVAHLAGRRASTGRVRALRAAGWSAVVACLVFALVNGPAVLLDQGLPAYAGLAERILLALVLVVVGLCAWVLEAEEGSRWS</sequence>
<dbReference type="Pfam" id="PF06197">
    <property type="entry name" value="DUF998"/>
    <property type="match status" value="1"/>
</dbReference>
<dbReference type="EMBL" id="SNWR01000002">
    <property type="protein sequence ID" value="TDO32975.1"/>
    <property type="molecule type" value="Genomic_DNA"/>
</dbReference>